<evidence type="ECO:0000313" key="3">
    <source>
        <dbReference type="Proteomes" id="UP001595892"/>
    </source>
</evidence>
<feature type="transmembrane region" description="Helical" evidence="1">
    <location>
        <begin position="31"/>
        <end position="49"/>
    </location>
</feature>
<evidence type="ECO:0008006" key="4">
    <source>
        <dbReference type="Google" id="ProtNLM"/>
    </source>
</evidence>
<evidence type="ECO:0000313" key="2">
    <source>
        <dbReference type="EMBL" id="MFC4729703.1"/>
    </source>
</evidence>
<dbReference type="EMBL" id="JBHSGG010000049">
    <property type="protein sequence ID" value="MFC4729703.1"/>
    <property type="molecule type" value="Genomic_DNA"/>
</dbReference>
<evidence type="ECO:0000256" key="1">
    <source>
        <dbReference type="SAM" id="Phobius"/>
    </source>
</evidence>
<comment type="caution">
    <text evidence="2">The sequence shown here is derived from an EMBL/GenBank/DDBJ whole genome shotgun (WGS) entry which is preliminary data.</text>
</comment>
<keyword evidence="1" id="KW-1133">Transmembrane helix</keyword>
<sequence length="58" mass="5969">MSSFGLYIAGMLVLIGGLAYGAHLAGLSTQWIVVGVIVLLGIGIVSAVSRTRQKDPPT</sequence>
<keyword evidence="1" id="KW-0812">Transmembrane</keyword>
<proteinExistence type="predicted"/>
<organism evidence="2 3">
    <name type="scientific">Coralloluteibacterium thermophilum</name>
    <dbReference type="NCBI Taxonomy" id="2707049"/>
    <lineage>
        <taxon>Bacteria</taxon>
        <taxon>Pseudomonadati</taxon>
        <taxon>Pseudomonadota</taxon>
        <taxon>Gammaproteobacteria</taxon>
        <taxon>Lysobacterales</taxon>
        <taxon>Lysobacteraceae</taxon>
        <taxon>Coralloluteibacterium</taxon>
    </lineage>
</organism>
<keyword evidence="3" id="KW-1185">Reference proteome</keyword>
<dbReference type="Proteomes" id="UP001595892">
    <property type="component" value="Unassembled WGS sequence"/>
</dbReference>
<protein>
    <recommendedName>
        <fullName evidence="4">LysR family transcriptional regulator</fullName>
    </recommendedName>
</protein>
<keyword evidence="1" id="KW-0472">Membrane</keyword>
<accession>A0ABV9NS14</accession>
<reference evidence="3" key="1">
    <citation type="journal article" date="2019" name="Int. J. Syst. Evol. Microbiol.">
        <title>The Global Catalogue of Microorganisms (GCM) 10K type strain sequencing project: providing services to taxonomists for standard genome sequencing and annotation.</title>
        <authorList>
            <consortium name="The Broad Institute Genomics Platform"/>
            <consortium name="The Broad Institute Genome Sequencing Center for Infectious Disease"/>
            <person name="Wu L."/>
            <person name="Ma J."/>
        </authorList>
    </citation>
    <scope>NUCLEOTIDE SEQUENCE [LARGE SCALE GENOMIC DNA]</scope>
    <source>
        <strain evidence="3">CGMCC 1.13574</strain>
    </source>
</reference>
<gene>
    <name evidence="2" type="ORF">ACFO3Q_16155</name>
</gene>
<name>A0ABV9NS14_9GAMM</name>
<dbReference type="RefSeq" id="WP_377005822.1">
    <property type="nucleotide sequence ID" value="NZ_JBHSGG010000049.1"/>
</dbReference>